<sequence>MSASTHTRSTRPATARADFRLPWWAVALPTVAFVVLLLLITGSHDAEAASGDPAISHLMDRIQHTLSR</sequence>
<proteinExistence type="predicted"/>
<name>A0AAU2H5M3_9ACTN</name>
<gene>
    <name evidence="2" type="ORF">OHV25_28190</name>
</gene>
<feature type="transmembrane region" description="Helical" evidence="1">
    <location>
        <begin position="21"/>
        <end position="40"/>
    </location>
</feature>
<organism evidence="2">
    <name type="scientific">Streptomyces sp. NBC_00060</name>
    <dbReference type="NCBI Taxonomy" id="2975636"/>
    <lineage>
        <taxon>Bacteria</taxon>
        <taxon>Bacillati</taxon>
        <taxon>Actinomycetota</taxon>
        <taxon>Actinomycetes</taxon>
        <taxon>Kitasatosporales</taxon>
        <taxon>Streptomycetaceae</taxon>
        <taxon>Streptomyces</taxon>
    </lineage>
</organism>
<dbReference type="AlphaFoldDB" id="A0AAU2H5M3"/>
<evidence type="ECO:0008006" key="3">
    <source>
        <dbReference type="Google" id="ProtNLM"/>
    </source>
</evidence>
<reference evidence="2" key="1">
    <citation type="submission" date="2022-10" db="EMBL/GenBank/DDBJ databases">
        <title>The complete genomes of actinobacterial strains from the NBC collection.</title>
        <authorList>
            <person name="Joergensen T.S."/>
            <person name="Alvarez Arevalo M."/>
            <person name="Sterndorff E.B."/>
            <person name="Faurdal D."/>
            <person name="Vuksanovic O."/>
            <person name="Mourched A.-S."/>
            <person name="Charusanti P."/>
            <person name="Shaw S."/>
            <person name="Blin K."/>
            <person name="Weber T."/>
        </authorList>
    </citation>
    <scope>NUCLEOTIDE SEQUENCE</scope>
    <source>
        <strain evidence="2">NBC_00060</strain>
    </source>
</reference>
<accession>A0AAU2H5M3</accession>
<keyword evidence="1" id="KW-1133">Transmembrane helix</keyword>
<evidence type="ECO:0000313" key="2">
    <source>
        <dbReference type="EMBL" id="WTU43195.1"/>
    </source>
</evidence>
<evidence type="ECO:0000256" key="1">
    <source>
        <dbReference type="SAM" id="Phobius"/>
    </source>
</evidence>
<protein>
    <recommendedName>
        <fullName evidence="3">Secreted protein</fullName>
    </recommendedName>
</protein>
<dbReference type="EMBL" id="CP108253">
    <property type="protein sequence ID" value="WTU43195.1"/>
    <property type="molecule type" value="Genomic_DNA"/>
</dbReference>
<keyword evidence="1" id="KW-0812">Transmembrane</keyword>
<keyword evidence="1" id="KW-0472">Membrane</keyword>